<evidence type="ECO:0008006" key="3">
    <source>
        <dbReference type="Google" id="ProtNLM"/>
    </source>
</evidence>
<organism evidence="1 2">
    <name type="scientific">Belliella filtrata</name>
    <dbReference type="NCBI Taxonomy" id="2923435"/>
    <lineage>
        <taxon>Bacteria</taxon>
        <taxon>Pseudomonadati</taxon>
        <taxon>Bacteroidota</taxon>
        <taxon>Cytophagia</taxon>
        <taxon>Cytophagales</taxon>
        <taxon>Cyclobacteriaceae</taxon>
        <taxon>Belliella</taxon>
    </lineage>
</organism>
<name>A0ABS9UVK8_9BACT</name>
<dbReference type="EMBL" id="JAKZGP010000002">
    <property type="protein sequence ID" value="MCH7408171.1"/>
    <property type="molecule type" value="Genomic_DNA"/>
</dbReference>
<proteinExistence type="predicted"/>
<dbReference type="PROSITE" id="PS51257">
    <property type="entry name" value="PROKAR_LIPOPROTEIN"/>
    <property type="match status" value="1"/>
</dbReference>
<gene>
    <name evidence="1" type="ORF">MM239_02090</name>
</gene>
<dbReference type="Proteomes" id="UP001165489">
    <property type="component" value="Unassembled WGS sequence"/>
</dbReference>
<protein>
    <recommendedName>
        <fullName evidence="3">Lipoprotein</fullName>
    </recommendedName>
</protein>
<sequence length="70" mass="8239">MKHVFLIFSFLLIVACSTKTEYEDENILDQKTQDLLITEEEEYTQEILKGERIDGPANVRDKKMEKLSFL</sequence>
<accession>A0ABS9UVK8</accession>
<evidence type="ECO:0000313" key="2">
    <source>
        <dbReference type="Proteomes" id="UP001165489"/>
    </source>
</evidence>
<reference evidence="1" key="1">
    <citation type="submission" date="2022-03" db="EMBL/GenBank/DDBJ databases">
        <title>De novo assembled genomes of Belliella spp. (Cyclobacteriaceae) strains.</title>
        <authorList>
            <person name="Szabo A."/>
            <person name="Korponai K."/>
            <person name="Felfoldi T."/>
        </authorList>
    </citation>
    <scope>NUCLEOTIDE SEQUENCE</scope>
    <source>
        <strain evidence="1">DSM 111904</strain>
    </source>
</reference>
<evidence type="ECO:0000313" key="1">
    <source>
        <dbReference type="EMBL" id="MCH7408171.1"/>
    </source>
</evidence>
<keyword evidence="2" id="KW-1185">Reference proteome</keyword>
<dbReference type="RefSeq" id="WP_241346185.1">
    <property type="nucleotide sequence ID" value="NZ_JAKZGP010000002.1"/>
</dbReference>
<comment type="caution">
    <text evidence="1">The sequence shown here is derived from an EMBL/GenBank/DDBJ whole genome shotgun (WGS) entry which is preliminary data.</text>
</comment>